<dbReference type="EMBL" id="ABCS01000009">
    <property type="protein sequence ID" value="EDM80622.1"/>
    <property type="molecule type" value="Genomic_DNA"/>
</dbReference>
<reference evidence="1 2" key="1">
    <citation type="submission" date="2007-06" db="EMBL/GenBank/DDBJ databases">
        <authorList>
            <person name="Shimkets L."/>
            <person name="Ferriera S."/>
            <person name="Johnson J."/>
            <person name="Kravitz S."/>
            <person name="Beeson K."/>
            <person name="Sutton G."/>
            <person name="Rogers Y.-H."/>
            <person name="Friedman R."/>
            <person name="Frazier M."/>
            <person name="Venter J.C."/>
        </authorList>
    </citation>
    <scope>NUCLEOTIDE SEQUENCE [LARGE SCALE GENOMIC DNA]</scope>
    <source>
        <strain evidence="1 2">SIR-1</strain>
    </source>
</reference>
<proteinExistence type="predicted"/>
<accession>A6G0H6</accession>
<name>A6G0H6_9BACT</name>
<organism evidence="1 2">
    <name type="scientific">Plesiocystis pacifica SIR-1</name>
    <dbReference type="NCBI Taxonomy" id="391625"/>
    <lineage>
        <taxon>Bacteria</taxon>
        <taxon>Pseudomonadati</taxon>
        <taxon>Myxococcota</taxon>
        <taxon>Polyangia</taxon>
        <taxon>Nannocystales</taxon>
        <taxon>Nannocystaceae</taxon>
        <taxon>Plesiocystis</taxon>
    </lineage>
</organism>
<dbReference type="OrthoDB" id="8093255at2"/>
<dbReference type="AlphaFoldDB" id="A6G0H6"/>
<dbReference type="RefSeq" id="WP_006970225.1">
    <property type="nucleotide sequence ID" value="NZ_ABCS01000009.1"/>
</dbReference>
<sequence length="705" mass="76521">MIRGHWGRNVGLAVASLALACNPDAVDPSGDEAGSEAAPCTDAELEGNGWVYARTSYPQLDALWSDGERFLAYGHDGALLSFDGEALELREGFFELDNPELFARAPDDAWLYGSYELGYWDGETLTHTLTADEAEVVITAEGEAYFVGDSSDHAQSVLHWQGSSWVGVSVPVTVTGISSVWAEGEEMWVGGAFGRFAHRVDGEWTIEESGENFAAAMIHVEAGEVLAIGQGALARRSTAGEWSVVPGPSGDLERVPADAPGLTFTTQSGDAAPQLWRWQGGGSEGAEALLDLGTLGLRSSAAAPLVVAGRAEALQLLSTELAMGPTPQNQWIHGVQNADSSPLVQERLHFESTPWRAGSAYAIDATLHYEGPRVWRWDPAALVFVVDGLELDGADPATDRGRWFELFTLPTTGAEAPEIDDLIADGSASAWMLVEPDPSDPDAPLELRRWADGEAGLWQAWQPPVAELRALDLRAWGRTPWLVAEFEREGPNAAVLWRFEPSAGEGEGSWIPTLTVEDDMRPIESMAELNDGLVVATDRAEVWRWSADQGWTVLAEQDELYAPSSDSNLESVYVTSVGSTAKARDIVARVRYSIGFDSYETFTELHRYDPATGQWTPFEPPVSGGDTPFNDATGRAWLLGESQLSGWTLHRHLGEAPADHSWEPVEDVPIALSGLRSIRPTADGLLLHAQRYTATFRWQCSELPP</sequence>
<gene>
    <name evidence="1" type="ORF">PPSIR1_37054</name>
</gene>
<dbReference type="STRING" id="391625.PPSIR1_37054"/>
<comment type="caution">
    <text evidence="1">The sequence shown here is derived from an EMBL/GenBank/DDBJ whole genome shotgun (WGS) entry which is preliminary data.</text>
</comment>
<evidence type="ECO:0008006" key="3">
    <source>
        <dbReference type="Google" id="ProtNLM"/>
    </source>
</evidence>
<protein>
    <recommendedName>
        <fullName evidence="3">Lipoprotein</fullName>
    </recommendedName>
</protein>
<dbReference type="PROSITE" id="PS51257">
    <property type="entry name" value="PROKAR_LIPOPROTEIN"/>
    <property type="match status" value="1"/>
</dbReference>
<dbReference type="Proteomes" id="UP000005801">
    <property type="component" value="Unassembled WGS sequence"/>
</dbReference>
<evidence type="ECO:0000313" key="2">
    <source>
        <dbReference type="Proteomes" id="UP000005801"/>
    </source>
</evidence>
<evidence type="ECO:0000313" key="1">
    <source>
        <dbReference type="EMBL" id="EDM80622.1"/>
    </source>
</evidence>
<keyword evidence="2" id="KW-1185">Reference proteome</keyword>